<accession>A0AAV2REF0</accession>
<feature type="non-terminal residue" evidence="1">
    <location>
        <position position="1"/>
    </location>
</feature>
<comment type="caution">
    <text evidence="1">The sequence shown here is derived from an EMBL/GenBank/DDBJ whole genome shotgun (WGS) entry which is preliminary data.</text>
</comment>
<dbReference type="EMBL" id="CAXKWB010020413">
    <property type="protein sequence ID" value="CAL4122574.1"/>
    <property type="molecule type" value="Genomic_DNA"/>
</dbReference>
<organism evidence="1 2">
    <name type="scientific">Meganyctiphanes norvegica</name>
    <name type="common">Northern krill</name>
    <name type="synonym">Thysanopoda norvegica</name>
    <dbReference type="NCBI Taxonomy" id="48144"/>
    <lineage>
        <taxon>Eukaryota</taxon>
        <taxon>Metazoa</taxon>
        <taxon>Ecdysozoa</taxon>
        <taxon>Arthropoda</taxon>
        <taxon>Crustacea</taxon>
        <taxon>Multicrustacea</taxon>
        <taxon>Malacostraca</taxon>
        <taxon>Eumalacostraca</taxon>
        <taxon>Eucarida</taxon>
        <taxon>Euphausiacea</taxon>
        <taxon>Euphausiidae</taxon>
        <taxon>Meganyctiphanes</taxon>
    </lineage>
</organism>
<name>A0AAV2REF0_MEGNR</name>
<reference evidence="1 2" key="1">
    <citation type="submission" date="2024-05" db="EMBL/GenBank/DDBJ databases">
        <authorList>
            <person name="Wallberg A."/>
        </authorList>
    </citation>
    <scope>NUCLEOTIDE SEQUENCE [LARGE SCALE GENOMIC DNA]</scope>
</reference>
<gene>
    <name evidence="1" type="ORF">MNOR_LOCUS23296</name>
</gene>
<keyword evidence="2" id="KW-1185">Reference proteome</keyword>
<evidence type="ECO:0000313" key="2">
    <source>
        <dbReference type="Proteomes" id="UP001497623"/>
    </source>
</evidence>
<evidence type="ECO:0008006" key="3">
    <source>
        <dbReference type="Google" id="ProtNLM"/>
    </source>
</evidence>
<feature type="non-terminal residue" evidence="1">
    <location>
        <position position="194"/>
    </location>
</feature>
<protein>
    <recommendedName>
        <fullName evidence="3">SWIM-type domain-containing protein</fullName>
    </recommendedName>
</protein>
<dbReference type="AlphaFoldDB" id="A0AAV2REF0"/>
<proteinExistence type="predicted"/>
<dbReference type="Proteomes" id="UP001497623">
    <property type="component" value="Unassembled WGS sequence"/>
</dbReference>
<sequence>DVLWFGISSPPSRHHWYGNIGFVIRLQTLLDKFCSSRRLYYLENIERFDSVMSRLIFTSRSIEELGPAIELDLRIVGYPLFQDNNGAFYHLKRIPGYRHGHTLEILIDMPSSRPSDAKWLFDNCRKIAVNHQEANTLHYTGNYRVCICYKYNNKQMECPHPFSVIQTCQHMKRECPTFLHSKNILRDNETASNG</sequence>
<evidence type="ECO:0000313" key="1">
    <source>
        <dbReference type="EMBL" id="CAL4122574.1"/>
    </source>
</evidence>